<dbReference type="GO" id="GO:0006417">
    <property type="term" value="P:regulation of translation"/>
    <property type="evidence" value="ECO:0007669"/>
    <property type="project" value="UniProtKB-KW"/>
</dbReference>
<evidence type="ECO:0000256" key="11">
    <source>
        <dbReference type="ARBA" id="ARBA00022816"/>
    </source>
</evidence>
<evidence type="ECO:0000259" key="19">
    <source>
        <dbReference type="SMART" id="SM01044"/>
    </source>
</evidence>
<feature type="compositionally biased region" description="Low complexity" evidence="18">
    <location>
        <begin position="696"/>
        <end position="718"/>
    </location>
</feature>
<feature type="compositionally biased region" description="Low complexity" evidence="18">
    <location>
        <begin position="1016"/>
        <end position="1042"/>
    </location>
</feature>
<reference evidence="20" key="2">
    <citation type="submission" date="2020-05" db="UniProtKB">
        <authorList>
            <consortium name="EnsemblMetazoa"/>
        </authorList>
    </citation>
    <scope>IDENTIFICATION</scope>
    <source>
        <strain evidence="20">ACHKN1017</strain>
    </source>
</reference>
<keyword evidence="13" id="KW-0694">RNA-binding</keyword>
<feature type="compositionally biased region" description="Polar residues" evidence="18">
    <location>
        <begin position="426"/>
        <end position="436"/>
    </location>
</feature>
<accession>A0A182JVB3</accession>
<evidence type="ECO:0000256" key="14">
    <source>
        <dbReference type="ARBA" id="ARBA00023161"/>
    </source>
</evidence>
<proteinExistence type="inferred from homology"/>
<dbReference type="GO" id="GO:0008380">
    <property type="term" value="P:RNA splicing"/>
    <property type="evidence" value="ECO:0007669"/>
    <property type="project" value="UniProtKB-KW"/>
</dbReference>
<evidence type="ECO:0000256" key="10">
    <source>
        <dbReference type="ARBA" id="ARBA00022728"/>
    </source>
</evidence>
<feature type="region of interest" description="Disordered" evidence="18">
    <location>
        <begin position="864"/>
        <end position="1072"/>
    </location>
</feature>
<evidence type="ECO:0000256" key="7">
    <source>
        <dbReference type="ARBA" id="ARBA00022448"/>
    </source>
</evidence>
<feature type="compositionally biased region" description="Basic and acidic residues" evidence="18">
    <location>
        <begin position="331"/>
        <end position="340"/>
    </location>
</feature>
<keyword evidence="11" id="KW-0509">mRNA transport</keyword>
<keyword evidence="16" id="KW-0539">Nucleus</keyword>
<dbReference type="AlphaFoldDB" id="A0A182JVB3"/>
<comment type="subcellular location">
    <subcellularLocation>
        <location evidence="2">Cell projection</location>
        <location evidence="2">Dendrite</location>
    </subcellularLocation>
    <subcellularLocation>
        <location evidence="1">Cytoplasm</location>
        <location evidence="1">Stress granule</location>
    </subcellularLocation>
    <subcellularLocation>
        <location evidence="4">Cytoplasm</location>
        <location evidence="4">Perinuclear region</location>
    </subcellularLocation>
    <subcellularLocation>
        <location evidence="3">Nucleus speckle</location>
    </subcellularLocation>
</comment>
<evidence type="ECO:0000313" key="20">
    <source>
        <dbReference type="EnsemblMetazoa" id="ACHR002445-PA"/>
    </source>
</evidence>
<reference evidence="21" key="1">
    <citation type="submission" date="2013-03" db="EMBL/GenBank/DDBJ databases">
        <title>The Genome Sequence of Anopheles christyi ACHKN1017.</title>
        <authorList>
            <consortium name="The Broad Institute Genomics Platform"/>
            <person name="Neafsey D.E."/>
            <person name="Besansky N."/>
            <person name="Walker B."/>
            <person name="Young S.K."/>
            <person name="Zeng Q."/>
            <person name="Gargeya S."/>
            <person name="Fitzgerald M."/>
            <person name="Haas B."/>
            <person name="Abouelleil A."/>
            <person name="Allen A.W."/>
            <person name="Alvarado L."/>
            <person name="Arachchi H.M."/>
            <person name="Berlin A.M."/>
            <person name="Chapman S.B."/>
            <person name="Gainer-Dewar J."/>
            <person name="Goldberg J."/>
            <person name="Griggs A."/>
            <person name="Gujja S."/>
            <person name="Hansen M."/>
            <person name="Howarth C."/>
            <person name="Imamovic A."/>
            <person name="Ireland A."/>
            <person name="Larimer J."/>
            <person name="McCowan C."/>
            <person name="Murphy C."/>
            <person name="Pearson M."/>
            <person name="Poon T.W."/>
            <person name="Priest M."/>
            <person name="Roberts A."/>
            <person name="Saif S."/>
            <person name="Shea T."/>
            <person name="Sisk P."/>
            <person name="Sykes S."/>
            <person name="Wortman J."/>
            <person name="Nusbaum C."/>
            <person name="Birren B."/>
        </authorList>
    </citation>
    <scope>NUCLEOTIDE SEQUENCE [LARGE SCALE GENOMIC DNA]</scope>
    <source>
        <strain evidence="21">ACHKN1017</strain>
    </source>
</reference>
<evidence type="ECO:0000256" key="15">
    <source>
        <dbReference type="ARBA" id="ARBA00023187"/>
    </source>
</evidence>
<dbReference type="GO" id="GO:0010494">
    <property type="term" value="C:cytoplasmic stress granule"/>
    <property type="evidence" value="ECO:0007669"/>
    <property type="project" value="UniProtKB-SubCell"/>
</dbReference>
<evidence type="ECO:0000256" key="13">
    <source>
        <dbReference type="ARBA" id="ARBA00022884"/>
    </source>
</evidence>
<feature type="compositionally biased region" description="Acidic residues" evidence="18">
    <location>
        <begin position="126"/>
        <end position="138"/>
    </location>
</feature>
<feature type="compositionally biased region" description="Low complexity" evidence="18">
    <location>
        <begin position="955"/>
        <end position="973"/>
    </location>
</feature>
<dbReference type="Proteomes" id="UP000075881">
    <property type="component" value="Unassembled WGS sequence"/>
</dbReference>
<evidence type="ECO:0000256" key="5">
    <source>
        <dbReference type="ARBA" id="ARBA00009548"/>
    </source>
</evidence>
<evidence type="ECO:0000256" key="1">
    <source>
        <dbReference type="ARBA" id="ARBA00004210"/>
    </source>
</evidence>
<evidence type="ECO:0000256" key="17">
    <source>
        <dbReference type="ARBA" id="ARBA00023273"/>
    </source>
</evidence>
<feature type="compositionally biased region" description="Gly residues" evidence="18">
    <location>
        <begin position="151"/>
        <end position="185"/>
    </location>
</feature>
<dbReference type="GO" id="GO:0003729">
    <property type="term" value="F:mRNA binding"/>
    <property type="evidence" value="ECO:0007669"/>
    <property type="project" value="InterPro"/>
</dbReference>
<dbReference type="STRING" id="43041.A0A182JVB3"/>
<keyword evidence="21" id="KW-1185">Reference proteome</keyword>
<keyword evidence="9" id="KW-0507">mRNA processing</keyword>
<feature type="compositionally biased region" description="Acidic residues" evidence="18">
    <location>
        <begin position="34"/>
        <end position="79"/>
    </location>
</feature>
<dbReference type="GO" id="GO:0006397">
    <property type="term" value="P:mRNA processing"/>
    <property type="evidence" value="ECO:0007669"/>
    <property type="project" value="UniProtKB-KW"/>
</dbReference>
<feature type="compositionally biased region" description="Polar residues" evidence="18">
    <location>
        <begin position="639"/>
        <end position="651"/>
    </location>
</feature>
<evidence type="ECO:0000256" key="9">
    <source>
        <dbReference type="ARBA" id="ARBA00022664"/>
    </source>
</evidence>
<keyword evidence="15" id="KW-0508">mRNA splicing</keyword>
<dbReference type="GO" id="GO:0005681">
    <property type="term" value="C:spliceosomal complex"/>
    <property type="evidence" value="ECO:0007669"/>
    <property type="project" value="UniProtKB-KW"/>
</dbReference>
<dbReference type="PANTHER" id="PTHR13434">
    <property type="entry name" value="PROTEIN CASC3"/>
    <property type="match status" value="1"/>
</dbReference>
<dbReference type="PANTHER" id="PTHR13434:SF0">
    <property type="entry name" value="PROTEIN CASC3"/>
    <property type="match status" value="1"/>
</dbReference>
<dbReference type="InterPro" id="IPR018545">
    <property type="entry name" value="Btz_dom"/>
</dbReference>
<feature type="compositionally biased region" description="Basic and acidic residues" evidence="18">
    <location>
        <begin position="1063"/>
        <end position="1072"/>
    </location>
</feature>
<feature type="region of interest" description="Disordered" evidence="18">
    <location>
        <begin position="1"/>
        <end position="622"/>
    </location>
</feature>
<feature type="compositionally biased region" description="Pro residues" evidence="18">
    <location>
        <begin position="882"/>
        <end position="891"/>
    </location>
</feature>
<evidence type="ECO:0000313" key="21">
    <source>
        <dbReference type="Proteomes" id="UP000075881"/>
    </source>
</evidence>
<keyword evidence="10" id="KW-0747">Spliceosome</keyword>
<dbReference type="VEuPathDB" id="VectorBase:ACHR002445"/>
<feature type="compositionally biased region" description="Gly residues" evidence="18">
    <location>
        <begin position="974"/>
        <end position="983"/>
    </location>
</feature>
<evidence type="ECO:0000256" key="16">
    <source>
        <dbReference type="ARBA" id="ARBA00023242"/>
    </source>
</evidence>
<feature type="compositionally biased region" description="Basic and acidic residues" evidence="18">
    <location>
        <begin position="366"/>
        <end position="384"/>
    </location>
</feature>
<comment type="similarity">
    <text evidence="5">Belongs to the CASC3 family.</text>
</comment>
<dbReference type="SMART" id="SM01044">
    <property type="entry name" value="Btz"/>
    <property type="match status" value="1"/>
</dbReference>
<dbReference type="EnsemblMetazoa" id="ACHR002445-RA">
    <property type="protein sequence ID" value="ACHR002445-PA"/>
    <property type="gene ID" value="ACHR002445"/>
</dbReference>
<feature type="region of interest" description="Disordered" evidence="18">
    <location>
        <begin position="664"/>
        <end position="842"/>
    </location>
</feature>
<dbReference type="Pfam" id="PF09405">
    <property type="entry name" value="Btz"/>
    <property type="match status" value="2"/>
</dbReference>
<evidence type="ECO:0000256" key="4">
    <source>
        <dbReference type="ARBA" id="ARBA00004556"/>
    </source>
</evidence>
<organism evidence="20 21">
    <name type="scientific">Anopheles christyi</name>
    <dbReference type="NCBI Taxonomy" id="43041"/>
    <lineage>
        <taxon>Eukaryota</taxon>
        <taxon>Metazoa</taxon>
        <taxon>Ecdysozoa</taxon>
        <taxon>Arthropoda</taxon>
        <taxon>Hexapoda</taxon>
        <taxon>Insecta</taxon>
        <taxon>Pterygota</taxon>
        <taxon>Neoptera</taxon>
        <taxon>Endopterygota</taxon>
        <taxon>Diptera</taxon>
        <taxon>Nematocera</taxon>
        <taxon>Culicoidea</taxon>
        <taxon>Culicidae</taxon>
        <taxon>Anophelinae</taxon>
        <taxon>Anopheles</taxon>
    </lineage>
</organism>
<name>A0A182JVB3_9DIPT</name>
<feature type="compositionally biased region" description="Basic and acidic residues" evidence="18">
    <location>
        <begin position="393"/>
        <end position="423"/>
    </location>
</feature>
<keyword evidence="8" id="KW-0963">Cytoplasm</keyword>
<dbReference type="InterPro" id="IPR028544">
    <property type="entry name" value="CASC3"/>
</dbReference>
<feature type="compositionally biased region" description="Pro residues" evidence="18">
    <location>
        <begin position="795"/>
        <end position="835"/>
    </location>
</feature>
<feature type="domain" description="Btz" evidence="19">
    <location>
        <begin position="80"/>
        <end position="244"/>
    </location>
</feature>
<protein>
    <recommendedName>
        <fullName evidence="6">Protein CASC3</fullName>
    </recommendedName>
</protein>
<sequence>MNTKEANQEDTSQQSGLATVESEYDTASDSPSDGGEEEDDEDDYEDEESGGEEEEDEEDDEGSDEEDDGTEEEEDDDDVIEVHERQSGDGQEQDADIRRKVDDDEDRSNPQYIPKKGTFYEHDDRTAEDDLDDSGLDGEDQRAKRNEDGLGDGLGDTHGGGGGGGGPGSGGGGGGGGLGAPGMYGGERRGSEKGGSGAGAKGAKKWQASADRWTHDRFDESEQAPKSQAELVFAYGYDIRSEDGPPKARRKRRYARGPNRYTRNWEDEDAYQKSSNAEHHQRHKKVPRPEEFPELAGANGKSGRATGRGRREGPKSATGDQRRLSGGTEGGRTKSSDVRRSTAGGDRSMGRAERVRSGDWASAASDRPDRDRDQDRGGDWDRSEYGGNGGGRYRNEERGTRNNYHNKENKLSGGRNSKEKDYKVINSLQYKNQARNKNVEGGTGGSGGQAVGGPMLPGAATGSGQPAASPGAAAPMMHSSSAGALSGSSNSNKMNNHGPVQQQQQQQQQLSNVNSTSPGGGERLHHADASHQNRMMNVVTTSASLGSVPSSGGQQQHYGHHGAASMGQMPQHPHQQPQQPSQPPQKLKQGYMEEDHSKYVPLYPGSATMDRMPPNAAIGNLPMNQRSQISPRAIVAQTAPPTSSEQVSSERMQMEYQAMQGGVVSQGYGGQQRPLTPTEYHVAVGKTHQQPPPQGAPVGQNPPQVQYHQPAALYYTPAGGAGGPSAGEYVTAAAPGSQPQQQQPPPPQQAAQAPPPPQAQYAPPPYATQGPPPQPPQAASYMAGPVPAPSAYLPAPQPASVPQPGPQPPTGVPGGAPPPPMNFVPALGPPPPTAPAPGVSPGQYPTAYATGFQTAYAPAVGVVPQAVPGGPPPPSVVAGPPTGGPGGPPPTALYQPSGGITYYAPQTQTQAPRPLPTGRRPTAAIPILAPPDRKPVPATAPSNTPNPGSSAANKTSSTRSTGDESTTTTSDSTAGGGGEGTVTGGTAPVDSGENIDHILDNMFVQRPQYQPPSRKSPSPALAPAAGTTATPQQAPQQQLAGGNETPNGAADGGGSTGNEGQESMDKIGESIKKMTIQDTDKLSIAGGMAVVEGKEIATGVSDTSAVD</sequence>
<keyword evidence="12" id="KW-0810">Translation regulation</keyword>
<dbReference type="GO" id="GO:0051028">
    <property type="term" value="P:mRNA transport"/>
    <property type="evidence" value="ECO:0007669"/>
    <property type="project" value="UniProtKB-KW"/>
</dbReference>
<feature type="compositionally biased region" description="Basic and acidic residues" evidence="18">
    <location>
        <begin position="522"/>
        <end position="531"/>
    </location>
</feature>
<feature type="compositionally biased region" description="Low complexity" evidence="18">
    <location>
        <begin position="457"/>
        <end position="492"/>
    </location>
</feature>
<dbReference type="GO" id="GO:0048471">
    <property type="term" value="C:perinuclear region of cytoplasm"/>
    <property type="evidence" value="ECO:0007669"/>
    <property type="project" value="UniProtKB-SubCell"/>
</dbReference>
<dbReference type="GO" id="GO:0000184">
    <property type="term" value="P:nuclear-transcribed mRNA catabolic process, nonsense-mediated decay"/>
    <property type="evidence" value="ECO:0007669"/>
    <property type="project" value="UniProtKB-KW"/>
</dbReference>
<feature type="compositionally biased region" description="Gly residues" evidence="18">
    <location>
        <begin position="441"/>
        <end position="451"/>
    </location>
</feature>
<evidence type="ECO:0000256" key="6">
    <source>
        <dbReference type="ARBA" id="ARBA00019964"/>
    </source>
</evidence>
<feature type="region of interest" description="Disordered" evidence="18">
    <location>
        <begin position="632"/>
        <end position="651"/>
    </location>
</feature>
<keyword evidence="14" id="KW-0866">Nonsense-mediated mRNA decay</keyword>
<evidence type="ECO:0000256" key="12">
    <source>
        <dbReference type="ARBA" id="ARBA00022845"/>
    </source>
</evidence>
<feature type="compositionally biased region" description="Low complexity" evidence="18">
    <location>
        <begin position="552"/>
        <end position="590"/>
    </location>
</feature>
<keyword evidence="7" id="KW-0813">Transport</keyword>
<feature type="compositionally biased region" description="Basic and acidic residues" evidence="18">
    <location>
        <begin position="348"/>
        <end position="357"/>
    </location>
</feature>
<evidence type="ECO:0000256" key="18">
    <source>
        <dbReference type="SAM" id="MobiDB-lite"/>
    </source>
</evidence>
<evidence type="ECO:0000256" key="3">
    <source>
        <dbReference type="ARBA" id="ARBA00004324"/>
    </source>
</evidence>
<feature type="compositionally biased region" description="Polar residues" evidence="18">
    <location>
        <begin position="532"/>
        <end position="551"/>
    </location>
</feature>
<dbReference type="GO" id="GO:0030425">
    <property type="term" value="C:dendrite"/>
    <property type="evidence" value="ECO:0007669"/>
    <property type="project" value="UniProtKB-SubCell"/>
</dbReference>
<feature type="compositionally biased region" description="Pro residues" evidence="18">
    <location>
        <begin position="742"/>
        <end position="776"/>
    </location>
</feature>
<dbReference type="GO" id="GO:0016607">
    <property type="term" value="C:nuclear speck"/>
    <property type="evidence" value="ECO:0007669"/>
    <property type="project" value="UniProtKB-SubCell"/>
</dbReference>
<keyword evidence="17" id="KW-0966">Cell projection</keyword>
<feature type="compositionally biased region" description="Basic and acidic residues" evidence="18">
    <location>
        <begin position="139"/>
        <end position="148"/>
    </location>
</feature>
<dbReference type="GO" id="GO:0035145">
    <property type="term" value="C:exon-exon junction complex"/>
    <property type="evidence" value="ECO:0007669"/>
    <property type="project" value="InterPro"/>
</dbReference>
<evidence type="ECO:0000256" key="2">
    <source>
        <dbReference type="ARBA" id="ARBA00004279"/>
    </source>
</evidence>
<feature type="compositionally biased region" description="Polar residues" evidence="18">
    <location>
        <begin position="940"/>
        <end position="954"/>
    </location>
</feature>
<dbReference type="PRINTS" id="PR01217">
    <property type="entry name" value="PRICHEXTENSN"/>
</dbReference>
<evidence type="ECO:0000256" key="8">
    <source>
        <dbReference type="ARBA" id="ARBA00022490"/>
    </source>
</evidence>
<feature type="compositionally biased region" description="Low complexity" evidence="18">
    <location>
        <begin position="726"/>
        <end position="741"/>
    </location>
</feature>
<feature type="compositionally biased region" description="Polar residues" evidence="18">
    <location>
        <begin position="1"/>
        <end position="17"/>
    </location>
</feature>